<dbReference type="EMBL" id="BMAV01006497">
    <property type="protein sequence ID" value="GFY48485.1"/>
    <property type="molecule type" value="Genomic_DNA"/>
</dbReference>
<protein>
    <submittedName>
        <fullName evidence="1">Uncharacterized protein</fullName>
    </submittedName>
</protein>
<comment type="caution">
    <text evidence="1">The sequence shown here is derived from an EMBL/GenBank/DDBJ whole genome shotgun (WGS) entry which is preliminary data.</text>
</comment>
<name>A0A8X6X7Q9_9ARAC</name>
<dbReference type="Proteomes" id="UP000886998">
    <property type="component" value="Unassembled WGS sequence"/>
</dbReference>
<dbReference type="OrthoDB" id="7695519at2759"/>
<sequence>MISHTRTHGNTQERRMPRRQHQLDLLEATDFAEGPSYIPGIDDTIGSASQIKNKQTISARILYTVFENWKDILLITVLSKGANVKDERSCPILLKLQRAFQKKRSRFVNVVIHCNACRLVRLPQNSTTDVSLGSA</sequence>
<gene>
    <name evidence="1" type="ORF">TNIN_456231</name>
</gene>
<dbReference type="AlphaFoldDB" id="A0A8X6X7Q9"/>
<reference evidence="1" key="1">
    <citation type="submission" date="2020-08" db="EMBL/GenBank/DDBJ databases">
        <title>Multicomponent nature underlies the extraordinary mechanical properties of spider dragline silk.</title>
        <authorList>
            <person name="Kono N."/>
            <person name="Nakamura H."/>
            <person name="Mori M."/>
            <person name="Yoshida Y."/>
            <person name="Ohtoshi R."/>
            <person name="Malay A.D."/>
            <person name="Moran D.A.P."/>
            <person name="Tomita M."/>
            <person name="Numata K."/>
            <person name="Arakawa K."/>
        </authorList>
    </citation>
    <scope>NUCLEOTIDE SEQUENCE</scope>
</reference>
<organism evidence="1 2">
    <name type="scientific">Trichonephila inaurata madagascariensis</name>
    <dbReference type="NCBI Taxonomy" id="2747483"/>
    <lineage>
        <taxon>Eukaryota</taxon>
        <taxon>Metazoa</taxon>
        <taxon>Ecdysozoa</taxon>
        <taxon>Arthropoda</taxon>
        <taxon>Chelicerata</taxon>
        <taxon>Arachnida</taxon>
        <taxon>Araneae</taxon>
        <taxon>Araneomorphae</taxon>
        <taxon>Entelegynae</taxon>
        <taxon>Araneoidea</taxon>
        <taxon>Nephilidae</taxon>
        <taxon>Trichonephila</taxon>
        <taxon>Trichonephila inaurata</taxon>
    </lineage>
</organism>
<evidence type="ECO:0000313" key="1">
    <source>
        <dbReference type="EMBL" id="GFY48485.1"/>
    </source>
</evidence>
<accession>A0A8X6X7Q9</accession>
<evidence type="ECO:0000313" key="2">
    <source>
        <dbReference type="Proteomes" id="UP000886998"/>
    </source>
</evidence>
<keyword evidence="2" id="KW-1185">Reference proteome</keyword>
<proteinExistence type="predicted"/>